<dbReference type="OrthoDB" id="48988at2759"/>
<proteinExistence type="inferred from homology"/>
<keyword evidence="3" id="KW-0547">Nucleotide-binding</keyword>
<dbReference type="Pfam" id="PF17042">
    <property type="entry name" value="NBD_C"/>
    <property type="match status" value="1"/>
</dbReference>
<evidence type="ECO:0000256" key="7">
    <source>
        <dbReference type="ARBA" id="ARBA00023277"/>
    </source>
</evidence>
<dbReference type="Pfam" id="PF07005">
    <property type="entry name" value="SBD_N"/>
    <property type="match status" value="1"/>
</dbReference>
<sequence>MEEILQLDSVQQRLPPAVPSTDLQAQVANSDDLPVLVVLDDDPTGTQTCHGINVLTVWDEEIITRELQQCNGGFFILTNSRALPTPEARSLIREICTAVKNAASKAQRSFEIVLRGDSTLRGHFPAEPEVAAEVVGPVDGWILAPFFRQGGRLTIDDVHYVADPNGDLIPAAQTPFAKDATFGYKNSNLRKYVVEKSGGSIAEDRVHSISLDDIRTGGPDAVSKKLLSFGKGSVIVVNAVVDTDMEVFVQGLLAAKSQGRTYLYRTGAAFVSTRLGISQIAPLTPKSLSMSTHASQPGGLILAGSYVPKTTEQLQSLIEGRGSHLEVIVLRVEDLLKSPEAADQAALDAADKAGQLILNGRDVLVMTSRDLITGNDGISSLKIGSTVAAVLVLFLRLLVPRPRYIIAKGGVTSSDAACKGLRMRRAQILGQAASGVPLWRCDEPTSKFSGISYVVFPGNVGEVHTLRDLVASWAKNVKPGMEYQRLGNSSLKVSRVILGCMTFGNPSWEGSPWVLPEEEALPLLKKAYDCGINTWDTANTYSNGMSEVIVGKALKKYSIPREKVVILSKLYYPVMDITSNARPNPAVNDGALVNQMGLSRKHIFEAVDASLKRLGTTYIDVLQLHRVDETVRSNPEEVMKALHDLVQAGKVHYLGASSMHCWQLARLHYTAKMNGWTGFTSMQNLYNLLYREEERDVNPFCEVEGIGLIPWSPLARGLLARPSNVQTERSKRDAKTAKWFTGGQNEKIIGRVQQIAEGKGCSMSAVAMAWLLHKGACPIVGLNSLERIEAATEAFGLHLSKEEVQLLEGSYQALAVQAI</sequence>
<dbReference type="Pfam" id="PF00248">
    <property type="entry name" value="Aldo_ket_red"/>
    <property type="match status" value="1"/>
</dbReference>
<evidence type="ECO:0000259" key="11">
    <source>
        <dbReference type="Pfam" id="PF17042"/>
    </source>
</evidence>
<dbReference type="RefSeq" id="XP_040671783.1">
    <property type="nucleotide sequence ID" value="XM_040810596.1"/>
</dbReference>
<feature type="domain" description="Four-carbon acid sugar kinase nucleotide binding" evidence="11">
    <location>
        <begin position="300"/>
        <end position="466"/>
    </location>
</feature>
<evidence type="ECO:0000313" key="12">
    <source>
        <dbReference type="EMBL" id="OJJ06021.1"/>
    </source>
</evidence>
<reference evidence="13" key="1">
    <citation type="journal article" date="2017" name="Genome Biol.">
        <title>Comparative genomics reveals high biological diversity and specific adaptations in the industrially and medically important fungal genus Aspergillus.</title>
        <authorList>
            <person name="de Vries R.P."/>
            <person name="Riley R."/>
            <person name="Wiebenga A."/>
            <person name="Aguilar-Osorio G."/>
            <person name="Amillis S."/>
            <person name="Uchima C.A."/>
            <person name="Anderluh G."/>
            <person name="Asadollahi M."/>
            <person name="Askin M."/>
            <person name="Barry K."/>
            <person name="Battaglia E."/>
            <person name="Bayram O."/>
            <person name="Benocci T."/>
            <person name="Braus-Stromeyer S.A."/>
            <person name="Caldana C."/>
            <person name="Canovas D."/>
            <person name="Cerqueira G.C."/>
            <person name="Chen F."/>
            <person name="Chen W."/>
            <person name="Choi C."/>
            <person name="Clum A."/>
            <person name="Dos Santos R.A."/>
            <person name="Damasio A.R."/>
            <person name="Diallinas G."/>
            <person name="Emri T."/>
            <person name="Fekete E."/>
            <person name="Flipphi M."/>
            <person name="Freyberg S."/>
            <person name="Gallo A."/>
            <person name="Gournas C."/>
            <person name="Habgood R."/>
            <person name="Hainaut M."/>
            <person name="Harispe M.L."/>
            <person name="Henrissat B."/>
            <person name="Hilden K.S."/>
            <person name="Hope R."/>
            <person name="Hossain A."/>
            <person name="Karabika E."/>
            <person name="Karaffa L."/>
            <person name="Karanyi Z."/>
            <person name="Krasevec N."/>
            <person name="Kuo A."/>
            <person name="Kusch H."/>
            <person name="LaButti K."/>
            <person name="Lagendijk E.L."/>
            <person name="Lapidus A."/>
            <person name="Levasseur A."/>
            <person name="Lindquist E."/>
            <person name="Lipzen A."/>
            <person name="Logrieco A.F."/>
            <person name="MacCabe A."/>
            <person name="Maekelae M.R."/>
            <person name="Malavazi I."/>
            <person name="Melin P."/>
            <person name="Meyer V."/>
            <person name="Mielnichuk N."/>
            <person name="Miskei M."/>
            <person name="Molnar A.P."/>
            <person name="Mule G."/>
            <person name="Ngan C.Y."/>
            <person name="Orejas M."/>
            <person name="Orosz E."/>
            <person name="Ouedraogo J.P."/>
            <person name="Overkamp K.M."/>
            <person name="Park H.-S."/>
            <person name="Perrone G."/>
            <person name="Piumi F."/>
            <person name="Punt P.J."/>
            <person name="Ram A.F."/>
            <person name="Ramon A."/>
            <person name="Rauscher S."/>
            <person name="Record E."/>
            <person name="Riano-Pachon D.M."/>
            <person name="Robert V."/>
            <person name="Roehrig J."/>
            <person name="Ruller R."/>
            <person name="Salamov A."/>
            <person name="Salih N.S."/>
            <person name="Samson R.A."/>
            <person name="Sandor E."/>
            <person name="Sanguinetti M."/>
            <person name="Schuetze T."/>
            <person name="Sepcic K."/>
            <person name="Shelest E."/>
            <person name="Sherlock G."/>
            <person name="Sophianopoulou V."/>
            <person name="Squina F.M."/>
            <person name="Sun H."/>
            <person name="Susca A."/>
            <person name="Todd R.B."/>
            <person name="Tsang A."/>
            <person name="Unkles S.E."/>
            <person name="van de Wiele N."/>
            <person name="van Rossen-Uffink D."/>
            <person name="Oliveira J.V."/>
            <person name="Vesth T.C."/>
            <person name="Visser J."/>
            <person name="Yu J.-H."/>
            <person name="Zhou M."/>
            <person name="Andersen M.R."/>
            <person name="Archer D.B."/>
            <person name="Baker S.E."/>
            <person name="Benoit I."/>
            <person name="Brakhage A.A."/>
            <person name="Braus G.H."/>
            <person name="Fischer R."/>
            <person name="Frisvad J.C."/>
            <person name="Goldman G.H."/>
            <person name="Houbraken J."/>
            <person name="Oakley B."/>
            <person name="Pocsi I."/>
            <person name="Scazzocchio C."/>
            <person name="Seiboth B."/>
            <person name="vanKuyk P.A."/>
            <person name="Wortman J."/>
            <person name="Dyer P.S."/>
            <person name="Grigoriev I.V."/>
        </authorList>
    </citation>
    <scope>NUCLEOTIDE SEQUENCE [LARGE SCALE GENOMIC DNA]</scope>
    <source>
        <strain evidence="13">CBS 583.65</strain>
    </source>
</reference>
<dbReference type="PANTHER" id="PTHR43364:SF15">
    <property type="entry name" value="ARYL-ALCOHOL DEHYDROGENASE AAD16-RELATED"/>
    <property type="match status" value="1"/>
</dbReference>
<dbReference type="InterPro" id="IPR042213">
    <property type="entry name" value="NBD_C_sf"/>
</dbReference>
<organism evidence="12 13">
    <name type="scientific">Aspergillus versicolor CBS 583.65</name>
    <dbReference type="NCBI Taxonomy" id="1036611"/>
    <lineage>
        <taxon>Eukaryota</taxon>
        <taxon>Fungi</taxon>
        <taxon>Dikarya</taxon>
        <taxon>Ascomycota</taxon>
        <taxon>Pezizomycotina</taxon>
        <taxon>Eurotiomycetes</taxon>
        <taxon>Eurotiomycetidae</taxon>
        <taxon>Eurotiales</taxon>
        <taxon>Aspergillaceae</taxon>
        <taxon>Aspergillus</taxon>
        <taxon>Aspergillus subgen. Nidulantes</taxon>
    </lineage>
</organism>
<dbReference type="AlphaFoldDB" id="A0A1L9PWV1"/>
<dbReference type="Gene3D" id="3.40.980.20">
    <property type="entry name" value="Four-carbon acid sugar kinase, nucleotide binding domain"/>
    <property type="match status" value="1"/>
</dbReference>
<dbReference type="VEuPathDB" id="FungiDB:ASPVEDRAFT_32354"/>
<dbReference type="EMBL" id="KV878134">
    <property type="protein sequence ID" value="OJJ06021.1"/>
    <property type="molecule type" value="Genomic_DNA"/>
</dbReference>
<protein>
    <recommendedName>
        <fullName evidence="14">NADP-dependent oxidoreductase domain-containing protein</fullName>
    </recommendedName>
</protein>
<dbReference type="InterPro" id="IPR037051">
    <property type="entry name" value="4-carb_acid_sugar_kinase_N_sf"/>
</dbReference>
<dbReference type="GO" id="GO:0005829">
    <property type="term" value="C:cytosol"/>
    <property type="evidence" value="ECO:0007669"/>
    <property type="project" value="UniProtKB-ARBA"/>
</dbReference>
<comment type="similarity">
    <text evidence="1">Belongs to the four-carbon acid sugar kinase family.</text>
</comment>
<dbReference type="InterPro" id="IPR023210">
    <property type="entry name" value="NADP_OxRdtase_dom"/>
</dbReference>
<feature type="domain" description="Four-carbon acid sugar kinase N-terminal" evidence="10">
    <location>
        <begin position="36"/>
        <end position="273"/>
    </location>
</feature>
<dbReference type="InterPro" id="IPR031475">
    <property type="entry name" value="NBD_C"/>
</dbReference>
<dbReference type="GO" id="GO:0016301">
    <property type="term" value="F:kinase activity"/>
    <property type="evidence" value="ECO:0007669"/>
    <property type="project" value="UniProtKB-KW"/>
</dbReference>
<dbReference type="GeneID" id="63726107"/>
<evidence type="ECO:0000313" key="13">
    <source>
        <dbReference type="Proteomes" id="UP000184073"/>
    </source>
</evidence>
<evidence type="ECO:0000259" key="9">
    <source>
        <dbReference type="Pfam" id="PF00248"/>
    </source>
</evidence>
<evidence type="ECO:0000256" key="5">
    <source>
        <dbReference type="ARBA" id="ARBA00022840"/>
    </source>
</evidence>
<dbReference type="InterPro" id="IPR050523">
    <property type="entry name" value="AKR_Detox_Biosynth"/>
</dbReference>
<evidence type="ECO:0000256" key="1">
    <source>
        <dbReference type="ARBA" id="ARBA00005715"/>
    </source>
</evidence>
<keyword evidence="13" id="KW-1185">Reference proteome</keyword>
<evidence type="ECO:0000256" key="8">
    <source>
        <dbReference type="ARBA" id="ARBA00038157"/>
    </source>
</evidence>
<dbReference type="Gene3D" id="3.20.20.100">
    <property type="entry name" value="NADP-dependent oxidoreductase domain"/>
    <property type="match status" value="1"/>
</dbReference>
<evidence type="ECO:0000256" key="2">
    <source>
        <dbReference type="ARBA" id="ARBA00022679"/>
    </source>
</evidence>
<accession>A0A1L9PWV1</accession>
<dbReference type="InterPro" id="IPR010737">
    <property type="entry name" value="4-carb_acid_sugar_kinase_N"/>
</dbReference>
<dbReference type="Gene3D" id="3.40.50.10840">
    <property type="entry name" value="Putative sugar-binding, N-terminal domain"/>
    <property type="match status" value="1"/>
</dbReference>
<dbReference type="PANTHER" id="PTHR43364">
    <property type="entry name" value="NADH-SPECIFIC METHYLGLYOXAL REDUCTASE-RELATED"/>
    <property type="match status" value="1"/>
</dbReference>
<keyword evidence="6" id="KW-0560">Oxidoreductase</keyword>
<comment type="similarity">
    <text evidence="8">Belongs to the aldo/keto reductase family. Aldo/keto reductase 2 subfamily.</text>
</comment>
<dbReference type="SUPFAM" id="SSF142764">
    <property type="entry name" value="YgbK-like"/>
    <property type="match status" value="1"/>
</dbReference>
<evidence type="ECO:0000256" key="3">
    <source>
        <dbReference type="ARBA" id="ARBA00022741"/>
    </source>
</evidence>
<keyword evidence="7" id="KW-0119">Carbohydrate metabolism</keyword>
<evidence type="ECO:0008006" key="14">
    <source>
        <dbReference type="Google" id="ProtNLM"/>
    </source>
</evidence>
<evidence type="ECO:0000256" key="6">
    <source>
        <dbReference type="ARBA" id="ARBA00023002"/>
    </source>
</evidence>
<evidence type="ECO:0000256" key="4">
    <source>
        <dbReference type="ARBA" id="ARBA00022777"/>
    </source>
</evidence>
<keyword evidence="2" id="KW-0808">Transferase</keyword>
<dbReference type="Proteomes" id="UP000184073">
    <property type="component" value="Unassembled WGS sequence"/>
</dbReference>
<evidence type="ECO:0000259" key="10">
    <source>
        <dbReference type="Pfam" id="PF07005"/>
    </source>
</evidence>
<dbReference type="GO" id="GO:0016491">
    <property type="term" value="F:oxidoreductase activity"/>
    <property type="evidence" value="ECO:0007669"/>
    <property type="project" value="UniProtKB-KW"/>
</dbReference>
<dbReference type="SUPFAM" id="SSF51430">
    <property type="entry name" value="NAD(P)-linked oxidoreductase"/>
    <property type="match status" value="1"/>
</dbReference>
<dbReference type="FunFam" id="3.20.20.100:FF:000004">
    <property type="entry name" value="Oxidoreductase, aldo/keto reductase"/>
    <property type="match status" value="1"/>
</dbReference>
<feature type="domain" description="NADP-dependent oxidoreductase" evidence="9">
    <location>
        <begin position="496"/>
        <end position="809"/>
    </location>
</feature>
<keyword evidence="5" id="KW-0067">ATP-binding</keyword>
<dbReference type="CDD" id="cd19079">
    <property type="entry name" value="AKR_EcYajO-like"/>
    <property type="match status" value="1"/>
</dbReference>
<gene>
    <name evidence="12" type="ORF">ASPVEDRAFT_32354</name>
</gene>
<dbReference type="InterPro" id="IPR036812">
    <property type="entry name" value="NAD(P)_OxRdtase_dom_sf"/>
</dbReference>
<name>A0A1L9PWV1_ASPVE</name>
<keyword evidence="4" id="KW-0418">Kinase</keyword>
<dbReference type="GO" id="GO:0005524">
    <property type="term" value="F:ATP binding"/>
    <property type="evidence" value="ECO:0007669"/>
    <property type="project" value="UniProtKB-KW"/>
</dbReference>
<dbReference type="STRING" id="1036611.A0A1L9PWV1"/>